<dbReference type="RefSeq" id="WP_033094640.1">
    <property type="nucleotide sequence ID" value="NZ_JQED01000040.1"/>
</dbReference>
<sequence length="476" mass="53874">MAEHSNIVYNEIDFLIPSYRFNIRYSYISKRGLSFIREFVLRLAHLSPMKPIEISGFLGLTEREAKEAIRDLIEREELTYNEQGQVALTAKACGYFPKLGESPQVSDVVTTGTVLGFEVTDFNCVSTHSRRLNDKWSCGIRIDAKSELIANRAKLAEKAFQKQFHALLDKEYITNVRESEGTGRPNIYKIDSLKQIGTEPFRVKFKFLMDNQGEAVEADEIEQLDTDELALVAIEQALDNTRVSNNLREIILAIESMGDTHTGSFINEQGLNVDKFTQLEQSRSNDNGDFIPFVGSLYSRNNWEKFSKQFELAKHRVTSKHQDGVKSLTWLAPSEGLWGRNNALLSCFDSLISGAKTKGKKQKTLYKPTLFVPLSSKRDGRASRRWKDELPNHLSHVNGYIEGFLGGAVEVVLLQDELVSVTYYVSLPDKYPVPIPVGFISKSKVLVDRVAEEINQYLMIKSSHEDSRDLGVISKL</sequence>
<proteinExistence type="predicted"/>
<accession>A0A099KJ96</accession>
<evidence type="ECO:0000313" key="2">
    <source>
        <dbReference type="Proteomes" id="UP000029843"/>
    </source>
</evidence>
<dbReference type="EMBL" id="JQED01000040">
    <property type="protein sequence ID" value="KGJ89623.1"/>
    <property type="molecule type" value="Genomic_DNA"/>
</dbReference>
<gene>
    <name evidence="1" type="ORF">ND2E_3814</name>
</gene>
<dbReference type="Proteomes" id="UP000029843">
    <property type="component" value="Unassembled WGS sequence"/>
</dbReference>
<dbReference type="PATRIC" id="fig|28229.4.peg.2967"/>
<evidence type="ECO:0000313" key="1">
    <source>
        <dbReference type="EMBL" id="KGJ89623.1"/>
    </source>
</evidence>
<comment type="caution">
    <text evidence="1">The sequence shown here is derived from an EMBL/GenBank/DDBJ whole genome shotgun (WGS) entry which is preliminary data.</text>
</comment>
<organism evidence="1 2">
    <name type="scientific">Colwellia psychrerythraea</name>
    <name type="common">Vibrio psychroerythus</name>
    <dbReference type="NCBI Taxonomy" id="28229"/>
    <lineage>
        <taxon>Bacteria</taxon>
        <taxon>Pseudomonadati</taxon>
        <taxon>Pseudomonadota</taxon>
        <taxon>Gammaproteobacteria</taxon>
        <taxon>Alteromonadales</taxon>
        <taxon>Colwelliaceae</taxon>
        <taxon>Colwellia</taxon>
    </lineage>
</organism>
<dbReference type="OrthoDB" id="9177208at2"/>
<dbReference type="AlphaFoldDB" id="A0A099KJ96"/>
<reference evidence="1 2" key="1">
    <citation type="submission" date="2014-08" db="EMBL/GenBank/DDBJ databases">
        <title>Genomic and Phenotypic Diversity of Colwellia psychrerythraea strains from Disparate Marine Basins.</title>
        <authorList>
            <person name="Techtmann S.M."/>
            <person name="Stelling S.C."/>
            <person name="Utturkar S.M."/>
            <person name="Alshibli N."/>
            <person name="Harris A."/>
            <person name="Brown S.D."/>
            <person name="Hazen T.C."/>
        </authorList>
    </citation>
    <scope>NUCLEOTIDE SEQUENCE [LARGE SCALE GENOMIC DNA]</scope>
    <source>
        <strain evidence="1 2">ND2E</strain>
    </source>
</reference>
<name>A0A099KJ96_COLPS</name>
<protein>
    <submittedName>
        <fullName evidence="1">Uncharacterized protein</fullName>
    </submittedName>
</protein>